<dbReference type="EMBL" id="PGTD01000010">
    <property type="protein sequence ID" value="PJE31342.1"/>
    <property type="molecule type" value="Genomic_DNA"/>
</dbReference>
<feature type="region of interest" description="Disordered" evidence="1">
    <location>
        <begin position="44"/>
        <end position="65"/>
    </location>
</feature>
<keyword evidence="3" id="KW-1185">Reference proteome</keyword>
<evidence type="ECO:0000313" key="3">
    <source>
        <dbReference type="Proteomes" id="UP000231702"/>
    </source>
</evidence>
<evidence type="ECO:0000313" key="2">
    <source>
        <dbReference type="EMBL" id="PJE31342.1"/>
    </source>
</evidence>
<name>A0ABX4MS09_9RHOB</name>
<organism evidence="2 3">
    <name type="scientific">Pseudooceanicola antarcticus</name>
    <dbReference type="NCBI Taxonomy" id="1247613"/>
    <lineage>
        <taxon>Bacteria</taxon>
        <taxon>Pseudomonadati</taxon>
        <taxon>Pseudomonadota</taxon>
        <taxon>Alphaproteobacteria</taxon>
        <taxon>Rhodobacterales</taxon>
        <taxon>Paracoccaceae</taxon>
        <taxon>Pseudooceanicola</taxon>
    </lineage>
</organism>
<gene>
    <name evidence="2" type="ORF">CVM39_03805</name>
</gene>
<sequence>MLPAELLGAYPGLVLLQDANDLLFAETAFPHRLSPRLENRLTSNRGLFRGARQPPCTGGARLRNG</sequence>
<reference evidence="2 3" key="1">
    <citation type="journal article" date="2018" name="Int. J. Syst. Evol. Microbiol.">
        <title>Pseudooceanicola lipolyticus sp. nov., a marine alphaproteobacterium, reclassification of Oceanicola flagellatus as Pseudooceanicola flagellatus comb. nov. and emended description of the genus Pseudooceanicola.</title>
        <authorList>
            <person name="Huang M.-M."/>
            <person name="Guo L.-L."/>
            <person name="Wu Y.-H."/>
            <person name="Lai Q.-L."/>
            <person name="Shao Z.-Z."/>
            <person name="Wang C.-S."/>
            <person name="Wu M."/>
            <person name="Xu X.-W."/>
        </authorList>
    </citation>
    <scope>NUCLEOTIDE SEQUENCE [LARGE SCALE GENOMIC DNA]</scope>
    <source>
        <strain evidence="2 3">Ar-45</strain>
    </source>
</reference>
<accession>A0ABX4MS09</accession>
<dbReference type="Proteomes" id="UP000231702">
    <property type="component" value="Unassembled WGS sequence"/>
</dbReference>
<protein>
    <submittedName>
        <fullName evidence="2">Uncharacterized protein</fullName>
    </submittedName>
</protein>
<evidence type="ECO:0000256" key="1">
    <source>
        <dbReference type="SAM" id="MobiDB-lite"/>
    </source>
</evidence>
<proteinExistence type="predicted"/>
<comment type="caution">
    <text evidence="2">The sequence shown here is derived from an EMBL/GenBank/DDBJ whole genome shotgun (WGS) entry which is preliminary data.</text>
</comment>